<dbReference type="PANTHER" id="PTHR11200:SF300">
    <property type="entry name" value="TYPE II INOSITOL 1,4,5-TRISPHOSPHATE 5-PHOSPHATASE"/>
    <property type="match status" value="1"/>
</dbReference>
<feature type="domain" description="Rho-GAP" evidence="8">
    <location>
        <begin position="471"/>
        <end position="627"/>
    </location>
</feature>
<dbReference type="InterPro" id="IPR036691">
    <property type="entry name" value="Endo/exonu/phosph_ase_sf"/>
</dbReference>
<evidence type="ECO:0000259" key="8">
    <source>
        <dbReference type="PROSITE" id="PS50238"/>
    </source>
</evidence>
<sequence>LRVTACTWNVNGQLTSEDISEWLRKEDGNSDIIAIGFQELDLSAEALLQLKESSRAEEWVKIVDKHLPIDMCKVRGIRLVGMLLLVYAKSNLREFITEIHADHVGTGIMGMMGNKGGVAVRFKLHLTTMCFVNSHLAAHAEEIEKRNQDFKEVSSKLFSRSSQPLSVLDHETTFWFGDLNYRIAGNEAIVKDMIKSGLLDDLFKFDQLNQQMSQRKVFQNFIEGPIKFIPTYKYDPGTNNWDTSEKCRAPAWCDRILWKATNVLFVDYRSHPSLKCSDHKPVSASFNVFIKVINKEKQQEILHDVIRDLDKNENEHLPQISLSQQEFNFGDIKYNVSKTETLNVVNTGKIPIRYSFNPKPGESNHCKPWLEIKPASGNIMKGKSAEISLIMKVTSETATKLNTGEDKLEDILILHLDDGKEHFVSITGNYLPSCFGVAIETLVYIPGGIREIPINKLNTKQMFEKIAHPDRNVTPLEIPKELWLLMDYLNVYCTEKEGIFTETGLETEMMHVRDAMDTLSILYITKEFSAFSVANCLLEFLDAFPQPVIPHSFFQKCIDNCNNFIACKQVILQQIPTSHRNTFKYVCAFLRKLLLKIGKNKLDAKTLGTNTDKVYFDCLFVNYECIF</sequence>
<dbReference type="Pfam" id="PF00620">
    <property type="entry name" value="RhoGAP"/>
    <property type="match status" value="1"/>
</dbReference>
<dbReference type="GO" id="GO:0030670">
    <property type="term" value="C:phagocytic vesicle membrane"/>
    <property type="evidence" value="ECO:0007669"/>
    <property type="project" value="UniProtKB-SubCell"/>
</dbReference>
<dbReference type="SMART" id="SM00324">
    <property type="entry name" value="RhoGAP"/>
    <property type="match status" value="1"/>
</dbReference>
<evidence type="ECO:0000256" key="2">
    <source>
        <dbReference type="ARBA" id="ARBA00004580"/>
    </source>
</evidence>
<dbReference type="GO" id="GO:0031901">
    <property type="term" value="C:early endosome membrane"/>
    <property type="evidence" value="ECO:0007669"/>
    <property type="project" value="UniProtKB-SubCell"/>
</dbReference>
<dbReference type="GeneID" id="6758784"/>
<dbReference type="AlphaFoldDB" id="B3SBC8"/>
<dbReference type="PhylomeDB" id="B3SBC8"/>
<evidence type="ECO:0000313" key="10">
    <source>
        <dbReference type="Proteomes" id="UP000009022"/>
    </source>
</evidence>
<evidence type="ECO:0000256" key="1">
    <source>
        <dbReference type="ARBA" id="ARBA00004146"/>
    </source>
</evidence>
<dbReference type="eggNOG" id="KOG0565">
    <property type="taxonomic scope" value="Eukaryota"/>
</dbReference>
<dbReference type="GO" id="GO:0046856">
    <property type="term" value="P:phosphatidylinositol dephosphorylation"/>
    <property type="evidence" value="ECO:0007669"/>
    <property type="project" value="InterPro"/>
</dbReference>
<keyword evidence="10" id="KW-1185">Reference proteome</keyword>
<dbReference type="EMBL" id="DS985264">
    <property type="protein sequence ID" value="EDV19934.1"/>
    <property type="molecule type" value="Genomic_DNA"/>
</dbReference>
<dbReference type="Pfam" id="PF21310">
    <property type="entry name" value="OCRL-like_ASH"/>
    <property type="match status" value="1"/>
</dbReference>
<organism evidence="9 10">
    <name type="scientific">Trichoplax adhaerens</name>
    <name type="common">Trichoplax reptans</name>
    <dbReference type="NCBI Taxonomy" id="10228"/>
    <lineage>
        <taxon>Eukaryota</taxon>
        <taxon>Metazoa</taxon>
        <taxon>Placozoa</taxon>
        <taxon>Uniplacotomia</taxon>
        <taxon>Trichoplacea</taxon>
        <taxon>Trichoplacidae</taxon>
        <taxon>Trichoplax</taxon>
    </lineage>
</organism>
<dbReference type="FunFam" id="2.60.40.10:FF:000132">
    <property type="entry name" value="Inositol polyphosphate 5-phosphatase OCRL-1 isoform b"/>
    <property type="match status" value="1"/>
</dbReference>
<dbReference type="OrthoDB" id="7862313at2759"/>
<dbReference type="Pfam" id="PF22669">
    <property type="entry name" value="Exo_endo_phos2"/>
    <property type="match status" value="1"/>
</dbReference>
<dbReference type="FunFam" id="1.10.555.10:FF:000012">
    <property type="entry name" value="Putative inositol polyphosphate 5-phosphatase OCRL-1"/>
    <property type="match status" value="1"/>
</dbReference>
<comment type="similarity">
    <text evidence="3">Belongs to the inositol 1,4,5-trisphosphate 5-phosphatase type II family.</text>
</comment>
<dbReference type="InterPro" id="IPR048869">
    <property type="entry name" value="OCRL-1_2_ASH"/>
</dbReference>
<protein>
    <recommendedName>
        <fullName evidence="8">Rho-GAP domain-containing protein</fullName>
    </recommendedName>
</protein>
<dbReference type="PANTHER" id="PTHR11200">
    <property type="entry name" value="INOSITOL 5-PHOSPHATASE"/>
    <property type="match status" value="1"/>
</dbReference>
<dbReference type="InterPro" id="IPR046985">
    <property type="entry name" value="IP5"/>
</dbReference>
<dbReference type="KEGG" id="tad:TRIADDRAFT_32656"/>
<evidence type="ECO:0000256" key="6">
    <source>
        <dbReference type="ARBA" id="ARBA00023098"/>
    </source>
</evidence>
<dbReference type="InterPro" id="IPR013783">
    <property type="entry name" value="Ig-like_fold"/>
</dbReference>
<keyword evidence="5" id="KW-0378">Hydrolase</keyword>
<comment type="subcellular location">
    <subcellularLocation>
        <location evidence="2">Cytoplasmic vesicle</location>
        <location evidence="2">Phagosome membrane</location>
    </subcellularLocation>
    <subcellularLocation>
        <location evidence="1">Early endosome membrane</location>
    </subcellularLocation>
</comment>
<dbReference type="InterPro" id="IPR008936">
    <property type="entry name" value="Rho_GTPase_activation_prot"/>
</dbReference>
<feature type="non-terminal residue" evidence="9">
    <location>
        <position position="1"/>
    </location>
</feature>
<keyword evidence="4" id="KW-0967">Endosome</keyword>
<accession>B3SBC8</accession>
<keyword evidence="6" id="KW-0443">Lipid metabolism</keyword>
<dbReference type="InterPro" id="IPR000198">
    <property type="entry name" value="RhoGAP_dom"/>
</dbReference>
<proteinExistence type="inferred from homology"/>
<dbReference type="GO" id="GO:0052745">
    <property type="term" value="F:inositol phosphate phosphatase activity"/>
    <property type="evidence" value="ECO:0007669"/>
    <property type="project" value="InterPro"/>
</dbReference>
<dbReference type="Gene3D" id="1.10.555.10">
    <property type="entry name" value="Rho GTPase activation protein"/>
    <property type="match status" value="1"/>
</dbReference>
<dbReference type="GO" id="GO:0005737">
    <property type="term" value="C:cytoplasm"/>
    <property type="evidence" value="ECO:0000318"/>
    <property type="project" value="GO_Central"/>
</dbReference>
<dbReference type="GO" id="GO:0004439">
    <property type="term" value="F:phosphatidylinositol-4,5-bisphosphate 5-phosphatase activity"/>
    <property type="evidence" value="ECO:0000318"/>
    <property type="project" value="GO_Central"/>
</dbReference>
<keyword evidence="7" id="KW-0968">Cytoplasmic vesicle</keyword>
<dbReference type="FunCoup" id="B3SBC8">
    <property type="interactions" value="2300"/>
</dbReference>
<dbReference type="Gene3D" id="2.60.40.10">
    <property type="entry name" value="Immunoglobulins"/>
    <property type="match status" value="1"/>
</dbReference>
<reference evidence="9 10" key="1">
    <citation type="journal article" date="2008" name="Nature">
        <title>The Trichoplax genome and the nature of placozoans.</title>
        <authorList>
            <person name="Srivastava M."/>
            <person name="Begovic E."/>
            <person name="Chapman J."/>
            <person name="Putnam N.H."/>
            <person name="Hellsten U."/>
            <person name="Kawashima T."/>
            <person name="Kuo A."/>
            <person name="Mitros T."/>
            <person name="Salamov A."/>
            <person name="Carpenter M.L."/>
            <person name="Signorovitch A.Y."/>
            <person name="Moreno M.A."/>
            <person name="Kamm K."/>
            <person name="Grimwood J."/>
            <person name="Schmutz J."/>
            <person name="Shapiro H."/>
            <person name="Grigoriev I.V."/>
            <person name="Buss L.W."/>
            <person name="Schierwater B."/>
            <person name="Dellaporta S.L."/>
            <person name="Rokhsar D.S."/>
        </authorList>
    </citation>
    <scope>NUCLEOTIDE SEQUENCE [LARGE SCALE GENOMIC DNA]</scope>
    <source>
        <strain evidence="9 10">Grell-BS-1999</strain>
    </source>
</reference>
<dbReference type="Proteomes" id="UP000009022">
    <property type="component" value="Unassembled WGS sequence"/>
</dbReference>
<dbReference type="PROSITE" id="PS50238">
    <property type="entry name" value="RHOGAP"/>
    <property type="match status" value="1"/>
</dbReference>
<dbReference type="CDD" id="cd09093">
    <property type="entry name" value="INPP5c_INPP5B"/>
    <property type="match status" value="1"/>
</dbReference>
<dbReference type="RefSeq" id="XP_002117524.1">
    <property type="nucleotide sequence ID" value="XM_002117488.1"/>
</dbReference>
<dbReference type="SUPFAM" id="SSF48350">
    <property type="entry name" value="GTPase activation domain, GAP"/>
    <property type="match status" value="1"/>
</dbReference>
<dbReference type="OMA" id="MRVGAMS"/>
<evidence type="ECO:0000256" key="3">
    <source>
        <dbReference type="ARBA" id="ARBA00005910"/>
    </source>
</evidence>
<evidence type="ECO:0000256" key="7">
    <source>
        <dbReference type="ARBA" id="ARBA00023329"/>
    </source>
</evidence>
<dbReference type="InParanoid" id="B3SBC8"/>
<evidence type="ECO:0000256" key="5">
    <source>
        <dbReference type="ARBA" id="ARBA00022801"/>
    </source>
</evidence>
<dbReference type="Gene3D" id="3.60.10.10">
    <property type="entry name" value="Endonuclease/exonuclease/phosphatase"/>
    <property type="match status" value="1"/>
</dbReference>
<name>B3SBC8_TRIAD</name>
<dbReference type="GO" id="GO:0016020">
    <property type="term" value="C:membrane"/>
    <property type="evidence" value="ECO:0000318"/>
    <property type="project" value="GO_Central"/>
</dbReference>
<dbReference type="HOGENOM" id="CLU_006779_3_1_1"/>
<evidence type="ECO:0000313" key="9">
    <source>
        <dbReference type="EMBL" id="EDV19934.1"/>
    </source>
</evidence>
<dbReference type="InterPro" id="IPR037793">
    <property type="entry name" value="OCRL1/INPP5B_INPP5c"/>
</dbReference>
<dbReference type="SUPFAM" id="SSF56219">
    <property type="entry name" value="DNase I-like"/>
    <property type="match status" value="1"/>
</dbReference>
<dbReference type="InterPro" id="IPR000300">
    <property type="entry name" value="IPPc"/>
</dbReference>
<gene>
    <name evidence="9" type="ORF">TRIADDRAFT_32656</name>
</gene>
<dbReference type="STRING" id="10228.B3SBC8"/>
<evidence type="ECO:0000256" key="4">
    <source>
        <dbReference type="ARBA" id="ARBA00022753"/>
    </source>
</evidence>
<dbReference type="CTD" id="6758784"/>
<dbReference type="SMART" id="SM00128">
    <property type="entry name" value="IPPc"/>
    <property type="match status" value="1"/>
</dbReference>
<dbReference type="GO" id="GO:0007165">
    <property type="term" value="P:signal transduction"/>
    <property type="evidence" value="ECO:0007669"/>
    <property type="project" value="InterPro"/>
</dbReference>